<dbReference type="InterPro" id="IPR027417">
    <property type="entry name" value="P-loop_NTPase"/>
</dbReference>
<keyword evidence="9" id="KW-0460">Magnesium</keyword>
<organism evidence="11 12">
    <name type="scientific">Vagococcus coleopterorum</name>
    <dbReference type="NCBI Taxonomy" id="2714946"/>
    <lineage>
        <taxon>Bacteria</taxon>
        <taxon>Bacillati</taxon>
        <taxon>Bacillota</taxon>
        <taxon>Bacilli</taxon>
        <taxon>Lactobacillales</taxon>
        <taxon>Enterococcaceae</taxon>
        <taxon>Vagococcus</taxon>
    </lineage>
</organism>
<evidence type="ECO:0000256" key="4">
    <source>
        <dbReference type="ARBA" id="ARBA00022490"/>
    </source>
</evidence>
<evidence type="ECO:0000313" key="12">
    <source>
        <dbReference type="Proteomes" id="UP000500890"/>
    </source>
</evidence>
<evidence type="ECO:0000313" key="11">
    <source>
        <dbReference type="EMBL" id="QIL46033.1"/>
    </source>
</evidence>
<dbReference type="GO" id="GO:0002949">
    <property type="term" value="P:tRNA threonylcarbamoyladenosine modification"/>
    <property type="evidence" value="ECO:0007669"/>
    <property type="project" value="InterPro"/>
</dbReference>
<keyword evidence="6" id="KW-0479">Metal-binding</keyword>
<gene>
    <name evidence="11" type="primary">tsaE</name>
    <name evidence="11" type="ORF">G7081_02475</name>
</gene>
<dbReference type="GO" id="GO:0046872">
    <property type="term" value="F:metal ion binding"/>
    <property type="evidence" value="ECO:0007669"/>
    <property type="project" value="UniProtKB-KW"/>
</dbReference>
<comment type="subcellular location">
    <subcellularLocation>
        <location evidence="1">Cytoplasm</location>
    </subcellularLocation>
</comment>
<dbReference type="Gene3D" id="3.40.50.300">
    <property type="entry name" value="P-loop containing nucleotide triphosphate hydrolases"/>
    <property type="match status" value="1"/>
</dbReference>
<keyword evidence="12" id="KW-1185">Reference proteome</keyword>
<name>A0A6G8AM79_9ENTE</name>
<keyword evidence="7" id="KW-0547">Nucleotide-binding</keyword>
<dbReference type="GO" id="GO:0016740">
    <property type="term" value="F:transferase activity"/>
    <property type="evidence" value="ECO:0007669"/>
    <property type="project" value="UniProtKB-KW"/>
</dbReference>
<dbReference type="InterPro" id="IPR003442">
    <property type="entry name" value="T6A_TsaE"/>
</dbReference>
<reference evidence="11 12" key="1">
    <citation type="submission" date="2020-03" db="EMBL/GenBank/DDBJ databases">
        <title>Vagococcus sp. nov., isolated from beetles.</title>
        <authorList>
            <person name="Hyun D.-W."/>
            <person name="Bae J.-W."/>
        </authorList>
    </citation>
    <scope>NUCLEOTIDE SEQUENCE [LARGE SCALE GENOMIC DNA]</scope>
    <source>
        <strain evidence="11 12">HDW17A</strain>
    </source>
</reference>
<evidence type="ECO:0000256" key="7">
    <source>
        <dbReference type="ARBA" id="ARBA00022741"/>
    </source>
</evidence>
<dbReference type="AlphaFoldDB" id="A0A6G8AM79"/>
<dbReference type="PANTHER" id="PTHR33540">
    <property type="entry name" value="TRNA THREONYLCARBAMOYLADENOSINE BIOSYNTHESIS PROTEIN TSAE"/>
    <property type="match status" value="1"/>
</dbReference>
<evidence type="ECO:0000256" key="6">
    <source>
        <dbReference type="ARBA" id="ARBA00022723"/>
    </source>
</evidence>
<keyword evidence="4" id="KW-0963">Cytoplasm</keyword>
<dbReference type="GO" id="GO:0005524">
    <property type="term" value="F:ATP binding"/>
    <property type="evidence" value="ECO:0007669"/>
    <property type="project" value="UniProtKB-KW"/>
</dbReference>
<keyword evidence="8" id="KW-0067">ATP-binding</keyword>
<sequence>MTTFVLQNIEETTALGQKLGALLKSGDCIVLTGELGTGKTAFTKGIAVGLGIDQMIKSPTYTIVREYHQGRLPLYHMDVYRIEDGGLELGLEEYFEGDGVSIVEWGQQVQDELPASYLQIKLNYTEIQNERTIQFIPKGLRATELSDAIIKNMLGV</sequence>
<dbReference type="GO" id="GO:0005737">
    <property type="term" value="C:cytoplasm"/>
    <property type="evidence" value="ECO:0007669"/>
    <property type="project" value="UniProtKB-SubCell"/>
</dbReference>
<dbReference type="RefSeq" id="WP_166007121.1">
    <property type="nucleotide sequence ID" value="NZ_CP049886.1"/>
</dbReference>
<dbReference type="EMBL" id="CP049886">
    <property type="protein sequence ID" value="QIL46033.1"/>
    <property type="molecule type" value="Genomic_DNA"/>
</dbReference>
<accession>A0A6G8AM79</accession>
<dbReference type="Pfam" id="PF02367">
    <property type="entry name" value="TsaE"/>
    <property type="match status" value="1"/>
</dbReference>
<evidence type="ECO:0000256" key="5">
    <source>
        <dbReference type="ARBA" id="ARBA00022694"/>
    </source>
</evidence>
<dbReference type="SUPFAM" id="SSF52540">
    <property type="entry name" value="P-loop containing nucleoside triphosphate hydrolases"/>
    <property type="match status" value="1"/>
</dbReference>
<keyword evidence="5" id="KW-0819">tRNA processing</keyword>
<dbReference type="KEGG" id="vah:G7081_02475"/>
<protein>
    <recommendedName>
        <fullName evidence="3">tRNA threonylcarbamoyladenosine biosynthesis protein TsaE</fullName>
    </recommendedName>
    <alternativeName>
        <fullName evidence="10">t(6)A37 threonylcarbamoyladenosine biosynthesis protein TsaE</fullName>
    </alternativeName>
</protein>
<dbReference type="PANTHER" id="PTHR33540:SF2">
    <property type="entry name" value="TRNA THREONYLCARBAMOYLADENOSINE BIOSYNTHESIS PROTEIN TSAE"/>
    <property type="match status" value="1"/>
</dbReference>
<evidence type="ECO:0000256" key="9">
    <source>
        <dbReference type="ARBA" id="ARBA00022842"/>
    </source>
</evidence>
<evidence type="ECO:0000256" key="2">
    <source>
        <dbReference type="ARBA" id="ARBA00007599"/>
    </source>
</evidence>
<comment type="similarity">
    <text evidence="2">Belongs to the TsaE family.</text>
</comment>
<evidence type="ECO:0000256" key="3">
    <source>
        <dbReference type="ARBA" id="ARBA00019010"/>
    </source>
</evidence>
<dbReference type="Proteomes" id="UP000500890">
    <property type="component" value="Chromosome"/>
</dbReference>
<dbReference type="NCBIfam" id="TIGR00150">
    <property type="entry name" value="T6A_YjeE"/>
    <property type="match status" value="1"/>
</dbReference>
<keyword evidence="11" id="KW-0808">Transferase</keyword>
<evidence type="ECO:0000256" key="1">
    <source>
        <dbReference type="ARBA" id="ARBA00004496"/>
    </source>
</evidence>
<evidence type="ECO:0000256" key="10">
    <source>
        <dbReference type="ARBA" id="ARBA00032441"/>
    </source>
</evidence>
<proteinExistence type="inferred from homology"/>
<evidence type="ECO:0000256" key="8">
    <source>
        <dbReference type="ARBA" id="ARBA00022840"/>
    </source>
</evidence>